<evidence type="ECO:0000313" key="2">
    <source>
        <dbReference type="Proteomes" id="UP001057452"/>
    </source>
</evidence>
<accession>A0ACB9VTC9</accession>
<protein>
    <submittedName>
        <fullName evidence="1">Uncharacterized protein</fullName>
    </submittedName>
</protein>
<proteinExistence type="predicted"/>
<comment type="caution">
    <text evidence="1">The sequence shown here is derived from an EMBL/GenBank/DDBJ whole genome shotgun (WGS) entry which is preliminary data.</text>
</comment>
<dbReference type="Proteomes" id="UP001057452">
    <property type="component" value="Chromosome 23"/>
</dbReference>
<gene>
    <name evidence="1" type="ORF">KUCAC02_006952</name>
</gene>
<name>A0ACB9VTC9_CHAAC</name>
<reference evidence="1" key="1">
    <citation type="submission" date="2022-05" db="EMBL/GenBank/DDBJ databases">
        <title>Chromosome-level genome of Chaenocephalus aceratus.</title>
        <authorList>
            <person name="Park H."/>
        </authorList>
    </citation>
    <scope>NUCLEOTIDE SEQUENCE</scope>
    <source>
        <strain evidence="1">KU_202001</strain>
    </source>
</reference>
<sequence length="108" mass="11516">MQVEAIDSHSRCNTEQSQPVFILEGKAPVESSRGDGGDGESGSLSPTSAALPLTHAETLAPWQSESLLAESWSTVGDADPEDTKSLDAMTTRGWAERRTTPPTLTWST</sequence>
<dbReference type="EMBL" id="CM043807">
    <property type="protein sequence ID" value="KAI4803403.1"/>
    <property type="molecule type" value="Genomic_DNA"/>
</dbReference>
<evidence type="ECO:0000313" key="1">
    <source>
        <dbReference type="EMBL" id="KAI4803403.1"/>
    </source>
</evidence>
<keyword evidence="2" id="KW-1185">Reference proteome</keyword>
<organism evidence="1 2">
    <name type="scientific">Chaenocephalus aceratus</name>
    <name type="common">Blackfin icefish</name>
    <name type="synonym">Chaenichthys aceratus</name>
    <dbReference type="NCBI Taxonomy" id="36190"/>
    <lineage>
        <taxon>Eukaryota</taxon>
        <taxon>Metazoa</taxon>
        <taxon>Chordata</taxon>
        <taxon>Craniata</taxon>
        <taxon>Vertebrata</taxon>
        <taxon>Euteleostomi</taxon>
        <taxon>Actinopterygii</taxon>
        <taxon>Neopterygii</taxon>
        <taxon>Teleostei</taxon>
        <taxon>Neoteleostei</taxon>
        <taxon>Acanthomorphata</taxon>
        <taxon>Eupercaria</taxon>
        <taxon>Perciformes</taxon>
        <taxon>Notothenioidei</taxon>
        <taxon>Channichthyidae</taxon>
        <taxon>Chaenocephalus</taxon>
    </lineage>
</organism>